<dbReference type="Proteomes" id="UP000772434">
    <property type="component" value="Unassembled WGS sequence"/>
</dbReference>
<name>A0A9P5PUI3_9AGAR</name>
<feature type="region of interest" description="Disordered" evidence="1">
    <location>
        <begin position="10"/>
        <end position="29"/>
    </location>
</feature>
<dbReference type="EMBL" id="JADNRY010000049">
    <property type="protein sequence ID" value="KAF9069583.1"/>
    <property type="molecule type" value="Genomic_DNA"/>
</dbReference>
<proteinExistence type="predicted"/>
<sequence>MDIRRAAALSLPPKKARRPAIGNEITESPFRPHVPADRRILLWTTPYSLKAQINRDAEVSPRLQALMYEGLLSSTVDDTRQAYGAGLLRFNQFRDDKGISESSWMPASSTLLGAFVANYIGSGTGKMIQNWLNGLRLWHIYNEAEWHGKEGWLPALTKSADKKGAVSKRTPRGPITEEHLMALRKSLDLSLPMHAAIWAAAVAAFWGCRRLGELLITSLSKFTVEHDATRSTQISHTTANGR</sequence>
<organism evidence="2 3">
    <name type="scientific">Rhodocollybia butyracea</name>
    <dbReference type="NCBI Taxonomy" id="206335"/>
    <lineage>
        <taxon>Eukaryota</taxon>
        <taxon>Fungi</taxon>
        <taxon>Dikarya</taxon>
        <taxon>Basidiomycota</taxon>
        <taxon>Agaricomycotina</taxon>
        <taxon>Agaricomycetes</taxon>
        <taxon>Agaricomycetidae</taxon>
        <taxon>Agaricales</taxon>
        <taxon>Marasmiineae</taxon>
        <taxon>Omphalotaceae</taxon>
        <taxon>Rhodocollybia</taxon>
    </lineage>
</organism>
<protein>
    <submittedName>
        <fullName evidence="2">Uncharacterized protein</fullName>
    </submittedName>
</protein>
<reference evidence="2" key="1">
    <citation type="submission" date="2020-11" db="EMBL/GenBank/DDBJ databases">
        <authorList>
            <consortium name="DOE Joint Genome Institute"/>
            <person name="Ahrendt S."/>
            <person name="Riley R."/>
            <person name="Andreopoulos W."/>
            <person name="Labutti K."/>
            <person name="Pangilinan J."/>
            <person name="Ruiz-Duenas F.J."/>
            <person name="Barrasa J.M."/>
            <person name="Sanchez-Garcia M."/>
            <person name="Camarero S."/>
            <person name="Miyauchi S."/>
            <person name="Serrano A."/>
            <person name="Linde D."/>
            <person name="Babiker R."/>
            <person name="Drula E."/>
            <person name="Ayuso-Fernandez I."/>
            <person name="Pacheco R."/>
            <person name="Padilla G."/>
            <person name="Ferreira P."/>
            <person name="Barriuso J."/>
            <person name="Kellner H."/>
            <person name="Castanera R."/>
            <person name="Alfaro M."/>
            <person name="Ramirez L."/>
            <person name="Pisabarro A.G."/>
            <person name="Kuo A."/>
            <person name="Tritt A."/>
            <person name="Lipzen A."/>
            <person name="He G."/>
            <person name="Yan M."/>
            <person name="Ng V."/>
            <person name="Cullen D."/>
            <person name="Martin F."/>
            <person name="Rosso M.-N."/>
            <person name="Henrissat B."/>
            <person name="Hibbett D."/>
            <person name="Martinez A.T."/>
            <person name="Grigoriev I.V."/>
        </authorList>
    </citation>
    <scope>NUCLEOTIDE SEQUENCE</scope>
    <source>
        <strain evidence="2">AH 40177</strain>
    </source>
</reference>
<gene>
    <name evidence="2" type="ORF">BDP27DRAFT_1517174</name>
</gene>
<dbReference type="OrthoDB" id="3266428at2759"/>
<comment type="caution">
    <text evidence="2">The sequence shown here is derived from an EMBL/GenBank/DDBJ whole genome shotgun (WGS) entry which is preliminary data.</text>
</comment>
<evidence type="ECO:0000313" key="3">
    <source>
        <dbReference type="Proteomes" id="UP000772434"/>
    </source>
</evidence>
<keyword evidence="3" id="KW-1185">Reference proteome</keyword>
<accession>A0A9P5PUI3</accession>
<dbReference type="AlphaFoldDB" id="A0A9P5PUI3"/>
<evidence type="ECO:0000313" key="2">
    <source>
        <dbReference type="EMBL" id="KAF9069583.1"/>
    </source>
</evidence>
<evidence type="ECO:0000256" key="1">
    <source>
        <dbReference type="SAM" id="MobiDB-lite"/>
    </source>
</evidence>